<feature type="non-terminal residue" evidence="2">
    <location>
        <position position="1229"/>
    </location>
</feature>
<accession>A0A930LQK4</accession>
<feature type="compositionally biased region" description="Low complexity" evidence="1">
    <location>
        <begin position="1185"/>
        <end position="1194"/>
    </location>
</feature>
<dbReference type="Proteomes" id="UP000785653">
    <property type="component" value="Unassembled WGS sequence"/>
</dbReference>
<name>A0A930LQK4_9MICC</name>
<feature type="region of interest" description="Disordered" evidence="1">
    <location>
        <begin position="211"/>
        <end position="236"/>
    </location>
</feature>
<protein>
    <submittedName>
        <fullName evidence="2">Uncharacterized protein</fullName>
    </submittedName>
</protein>
<organism evidence="2 3">
    <name type="scientific">Rothia mucilaginosa</name>
    <dbReference type="NCBI Taxonomy" id="43675"/>
    <lineage>
        <taxon>Bacteria</taxon>
        <taxon>Bacillati</taxon>
        <taxon>Actinomycetota</taxon>
        <taxon>Actinomycetes</taxon>
        <taxon>Micrococcales</taxon>
        <taxon>Micrococcaceae</taxon>
        <taxon>Rothia</taxon>
    </lineage>
</organism>
<sequence>MTTYDDTIKALGGHYITDGDGTDYGTWTPNTVKTLIIAHDGVYVERHGKTKGELTRAAVKPSSTSKSPLRALSHKQFGALETIVAPAKMFEGVNVQAMFSEGVRLGGYYQIPDDIMPPIEDIARSLRLEREAYLSSHPGAKADPRPLIPDAPEGARLALATDFATHGHYTQLRPFAQVVESYQLAPNVYASDQIGGTLEIYLSSLKAPKREQMRDDTTVDAPARIPTPDEDAPGDDLADRLRDFEASPYKTEILGLLEASLKKGEPYTAAMASQCRDLSALDTQPDWWPTLASHKALASKVNSRSRGVILDAASDSRSAALYLASLPKDTRKGLGFEKIPSDITIDKVLDALANEVSKDAMIFYQGQITARAEGVLKEYDRIFKSGYSVLQPAGVLTCDEDGQGRLMALSSDGRAYQRTHNLILLRLWEKVQETLHLTPMPTRNINEIAEILVTGQDRQEKKYPDSTRFYFPYKMLEYAFGRESNDGAQDLYPRHSDASSWDTYREREVKKSLEAMLTTVVRAFLQHKAEGRTHHDPTLMKEVAKALDSICKAMTTCVLVSAYDNSPSNIPVKVKVRVLTPYEGFSENIVERAIVEALGFAGGTTAQNYDPISDGIFWEFRHDMDKVLANASPVWAGKILDAMQRQGRKPNANNMILGIGLDDDVVTTGKEIKEFNDHTSHGIFAGSRSGKGLTTQQILAMHLIAGIAPGLADNKPDMASLLLSINPDAFVVNGSNIACNPEEGTDMFMQYTAAKVAELQARARIPEYLNKKNLAWAPGYTGTLGTIVYLRYMILALGMLAARTISPEIAKQLGGKDGICIVFDEISNTNQQIQTFFQSNMQGHMCYTNYESEWAAWEQSGFDDKKKPKQDVNEGEMWFTSMYFMMRKSFEKLSQLRNAGFNNAEAKRSRVFMIGQDPVNPVTDLSQFFPAGKPLNASTKNIPIPFKEADNFIYSYASIGKTDVLIGHHPGRNYLNQLTPGSYASDKLSSTMRCFAYIPGFSGDNIHKIMNGDEAIARTATYLRPGLLFADGSEDGYCWNNSISYMKSAGVDVEAVRRDVSTDTGELDPALGFEGYLAKAGVTREQAAATLQKLSDAANLTVRKLGYEGTWQEWVSDLRPQWIASVEDIYNVFQGYEYDPQSVTLFRRVYPEAFESEDTNSGFALAGSSGEEWDMDDLAADGEQAPAPAVPATPAKDEHAAAPIPEPSADGPEPIATAVPTPPKPVPPV</sequence>
<evidence type="ECO:0000256" key="1">
    <source>
        <dbReference type="SAM" id="MobiDB-lite"/>
    </source>
</evidence>
<dbReference type="AlphaFoldDB" id="A0A930LQK4"/>
<evidence type="ECO:0000313" key="2">
    <source>
        <dbReference type="EMBL" id="MBF1673621.1"/>
    </source>
</evidence>
<gene>
    <name evidence="2" type="ORF">HXO65_05380</name>
</gene>
<feature type="region of interest" description="Disordered" evidence="1">
    <location>
        <begin position="1174"/>
        <end position="1229"/>
    </location>
</feature>
<feature type="compositionally biased region" description="Pro residues" evidence="1">
    <location>
        <begin position="1220"/>
        <end position="1229"/>
    </location>
</feature>
<evidence type="ECO:0000313" key="3">
    <source>
        <dbReference type="Proteomes" id="UP000785653"/>
    </source>
</evidence>
<comment type="caution">
    <text evidence="2">The sequence shown here is derived from an EMBL/GenBank/DDBJ whole genome shotgun (WGS) entry which is preliminary data.</text>
</comment>
<proteinExistence type="predicted"/>
<reference evidence="2" key="1">
    <citation type="submission" date="2020-04" db="EMBL/GenBank/DDBJ databases">
        <title>Deep metagenomics examines the oral microbiome during advanced dental caries in children, revealing novel taxa and co-occurrences with host molecules.</title>
        <authorList>
            <person name="Baker J.L."/>
            <person name="Morton J.T."/>
            <person name="Dinis M."/>
            <person name="Alvarez R."/>
            <person name="Tran N.C."/>
            <person name="Knight R."/>
            <person name="Edlund A."/>
        </authorList>
    </citation>
    <scope>NUCLEOTIDE SEQUENCE</scope>
    <source>
        <strain evidence="2">JCVI_47_bin.3</strain>
    </source>
</reference>
<dbReference type="EMBL" id="JABZXS010000065">
    <property type="protein sequence ID" value="MBF1673621.1"/>
    <property type="molecule type" value="Genomic_DNA"/>
</dbReference>